<protein>
    <recommendedName>
        <fullName evidence="7">3'(2'),5'-bisphosphate nucleotidase 1</fullName>
        <ecNumber evidence="3">3.1.3.7</ecNumber>
    </recommendedName>
    <alternativeName>
        <fullName evidence="8">Bisphosphate 3'-nucleotidase 1</fullName>
    </alternativeName>
    <alternativeName>
        <fullName evidence="9">Inositol-polyphosphate 1-phosphatase</fullName>
    </alternativeName>
</protein>
<evidence type="ECO:0000313" key="14">
    <source>
        <dbReference type="Proteomes" id="UP000002640"/>
    </source>
</evidence>
<dbReference type="Gene3D" id="3.30.540.10">
    <property type="entry name" value="Fructose-1,6-Bisphosphatase, subunit A, domain 1"/>
    <property type="match status" value="1"/>
</dbReference>
<feature type="binding site" evidence="10">
    <location>
        <position position="262"/>
    </location>
    <ligand>
        <name>Mg(2+)</name>
        <dbReference type="ChEBI" id="CHEBI:18420"/>
        <label>1</label>
        <note>catalytic</note>
    </ligand>
</feature>
<dbReference type="FunFam" id="3.30.540.10:FF:000012">
    <property type="entry name" value="Blast:Putative inositol monophosphatase 3"/>
    <property type="match status" value="1"/>
</dbReference>
<dbReference type="PANTHER" id="PTHR43028">
    <property type="entry name" value="3'(2'),5'-BISPHOSPHATE NUCLEOTIDASE 1"/>
    <property type="match status" value="1"/>
</dbReference>
<evidence type="ECO:0000256" key="7">
    <source>
        <dbReference type="ARBA" id="ARBA00040342"/>
    </source>
</evidence>
<keyword evidence="6 10" id="KW-0460">Magnesium</keyword>
<evidence type="ECO:0000256" key="4">
    <source>
        <dbReference type="ARBA" id="ARBA00022723"/>
    </source>
</evidence>
<evidence type="ECO:0000256" key="2">
    <source>
        <dbReference type="ARBA" id="ARBA00009759"/>
    </source>
</evidence>
<dbReference type="Proteomes" id="UP000002640">
    <property type="component" value="Unassembled WGS sequence"/>
</dbReference>
<evidence type="ECO:0000256" key="5">
    <source>
        <dbReference type="ARBA" id="ARBA00022801"/>
    </source>
</evidence>
<evidence type="ECO:0000256" key="1">
    <source>
        <dbReference type="ARBA" id="ARBA00001946"/>
    </source>
</evidence>
<dbReference type="EC" id="3.1.3.7" evidence="3"/>
<feature type="binding site" evidence="10">
    <location>
        <position position="124"/>
    </location>
    <ligand>
        <name>Mg(2+)</name>
        <dbReference type="ChEBI" id="CHEBI:18420"/>
        <label>1</label>
        <note>catalytic</note>
    </ligand>
</feature>
<dbReference type="PROSITE" id="PS00630">
    <property type="entry name" value="IMP_2"/>
    <property type="match status" value="1"/>
</dbReference>
<dbReference type="GO" id="GO:0008441">
    <property type="term" value="F:3'(2'),5'-bisphosphate nucleotidase activity"/>
    <property type="evidence" value="ECO:0007669"/>
    <property type="project" value="UniProtKB-EC"/>
</dbReference>
<dbReference type="RefSeq" id="XP_009532542.1">
    <property type="nucleotide sequence ID" value="XM_009534247.1"/>
</dbReference>
<organism evidence="13 14">
    <name type="scientific">Phytophthora sojae (strain P6497)</name>
    <name type="common">Soybean stem and root rot agent</name>
    <name type="synonym">Phytophthora megasperma f. sp. glycines</name>
    <dbReference type="NCBI Taxonomy" id="1094619"/>
    <lineage>
        <taxon>Eukaryota</taxon>
        <taxon>Sar</taxon>
        <taxon>Stramenopiles</taxon>
        <taxon>Oomycota</taxon>
        <taxon>Peronosporomycetes</taxon>
        <taxon>Peronosporales</taxon>
        <taxon>Peronosporaceae</taxon>
        <taxon>Phytophthora</taxon>
    </lineage>
</organism>
<feature type="signal peptide" evidence="11">
    <location>
        <begin position="1"/>
        <end position="24"/>
    </location>
</feature>
<dbReference type="KEGG" id="psoj:PHYSODRAFT_347348"/>
<dbReference type="SUPFAM" id="SSF56655">
    <property type="entry name" value="Carbohydrate phosphatase"/>
    <property type="match status" value="1"/>
</dbReference>
<feature type="chain" id="PRO_5003472726" description="3'(2'),5'-bisphosphate nucleotidase 1" evidence="11">
    <location>
        <begin position="25"/>
        <end position="775"/>
    </location>
</feature>
<dbReference type="InterPro" id="IPR020550">
    <property type="entry name" value="Inositol_monophosphatase_CS"/>
</dbReference>
<evidence type="ECO:0000256" key="3">
    <source>
        <dbReference type="ARBA" id="ARBA00012633"/>
    </source>
</evidence>
<dbReference type="InterPro" id="IPR050725">
    <property type="entry name" value="CysQ/Inositol_MonoPase"/>
</dbReference>
<feature type="binding site" evidence="10">
    <location>
        <position position="78"/>
    </location>
    <ligand>
        <name>Mg(2+)</name>
        <dbReference type="ChEBI" id="CHEBI:18420"/>
        <label>1</label>
        <note>catalytic</note>
    </ligand>
</feature>
<keyword evidence="14" id="KW-1185">Reference proteome</keyword>
<dbReference type="SMR" id="G4ZZ26"/>
<evidence type="ECO:0000256" key="11">
    <source>
        <dbReference type="SAM" id="SignalP"/>
    </source>
</evidence>
<dbReference type="InterPro" id="IPR011009">
    <property type="entry name" value="Kinase-like_dom_sf"/>
</dbReference>
<reference evidence="13 14" key="1">
    <citation type="journal article" date="2006" name="Science">
        <title>Phytophthora genome sequences uncover evolutionary origins and mechanisms of pathogenesis.</title>
        <authorList>
            <person name="Tyler B.M."/>
            <person name="Tripathy S."/>
            <person name="Zhang X."/>
            <person name="Dehal P."/>
            <person name="Jiang R.H."/>
            <person name="Aerts A."/>
            <person name="Arredondo F.D."/>
            <person name="Baxter L."/>
            <person name="Bensasson D."/>
            <person name="Beynon J.L."/>
            <person name="Chapman J."/>
            <person name="Damasceno C.M."/>
            <person name="Dorrance A.E."/>
            <person name="Dou D."/>
            <person name="Dickerman A.W."/>
            <person name="Dubchak I.L."/>
            <person name="Garbelotto M."/>
            <person name="Gijzen M."/>
            <person name="Gordon S.G."/>
            <person name="Govers F."/>
            <person name="Grunwald N.J."/>
            <person name="Huang W."/>
            <person name="Ivors K.L."/>
            <person name="Jones R.W."/>
            <person name="Kamoun S."/>
            <person name="Krampis K."/>
            <person name="Lamour K.H."/>
            <person name="Lee M.K."/>
            <person name="McDonald W.H."/>
            <person name="Medina M."/>
            <person name="Meijer H.J."/>
            <person name="Nordberg E.K."/>
            <person name="Maclean D.J."/>
            <person name="Ospina-Giraldo M.D."/>
            <person name="Morris P.F."/>
            <person name="Phuntumart V."/>
            <person name="Putnam N.H."/>
            <person name="Rash S."/>
            <person name="Rose J.K."/>
            <person name="Sakihama Y."/>
            <person name="Salamov A.A."/>
            <person name="Savidor A."/>
            <person name="Scheuring C.F."/>
            <person name="Smith B.M."/>
            <person name="Sobral B.W."/>
            <person name="Terry A."/>
            <person name="Torto-Alalibo T.A."/>
            <person name="Win J."/>
            <person name="Xu Z."/>
            <person name="Zhang H."/>
            <person name="Grigoriev I.V."/>
            <person name="Rokhsar D.S."/>
            <person name="Boore J.L."/>
        </authorList>
    </citation>
    <scope>NUCLEOTIDE SEQUENCE [LARGE SCALE GENOMIC DNA]</scope>
    <source>
        <strain evidence="13 14">P6497</strain>
    </source>
</reference>
<feature type="binding site" evidence="10">
    <location>
        <position position="127"/>
    </location>
    <ligand>
        <name>Mg(2+)</name>
        <dbReference type="ChEBI" id="CHEBI:18420"/>
        <label>1</label>
        <note>catalytic</note>
    </ligand>
</feature>
<dbReference type="InterPro" id="IPR015897">
    <property type="entry name" value="CHK_kinase-like"/>
</dbReference>
<dbReference type="EMBL" id="JH159157">
    <property type="protein sequence ID" value="EGZ12209.1"/>
    <property type="molecule type" value="Genomic_DNA"/>
</dbReference>
<dbReference type="PANTHER" id="PTHR43028:SF5">
    <property type="entry name" value="3'(2'),5'-BISPHOSPHATE NUCLEOTIDASE 1"/>
    <property type="match status" value="1"/>
</dbReference>
<dbReference type="InterPro" id="IPR000760">
    <property type="entry name" value="Inositol_monophosphatase-like"/>
</dbReference>
<name>G4ZZ26_PHYSP</name>
<gene>
    <name evidence="13" type="ORF">PHYSODRAFT_347348</name>
</gene>
<dbReference type="GO" id="GO:0046872">
    <property type="term" value="F:metal ion binding"/>
    <property type="evidence" value="ECO:0007669"/>
    <property type="project" value="UniProtKB-KW"/>
</dbReference>
<dbReference type="OMA" id="LMSDACR"/>
<dbReference type="Pfam" id="PF00459">
    <property type="entry name" value="Inositol_P"/>
    <property type="match status" value="1"/>
</dbReference>
<evidence type="ECO:0000256" key="10">
    <source>
        <dbReference type="PIRSR" id="PIRSR600760-2"/>
    </source>
</evidence>
<dbReference type="Pfam" id="PF02958">
    <property type="entry name" value="EcKL"/>
    <property type="match status" value="1"/>
</dbReference>
<dbReference type="InterPro" id="IPR004119">
    <property type="entry name" value="EcKL"/>
</dbReference>
<dbReference type="InParanoid" id="G4ZZ26"/>
<evidence type="ECO:0000256" key="9">
    <source>
        <dbReference type="ARBA" id="ARBA00044554"/>
    </source>
</evidence>
<keyword evidence="4 10" id="KW-0479">Metal-binding</keyword>
<evidence type="ECO:0000313" key="13">
    <source>
        <dbReference type="EMBL" id="EGZ12209.1"/>
    </source>
</evidence>
<dbReference type="Gene3D" id="3.40.190.80">
    <property type="match status" value="1"/>
</dbReference>
<evidence type="ECO:0000259" key="12">
    <source>
        <dbReference type="SMART" id="SM00587"/>
    </source>
</evidence>
<dbReference type="Gene3D" id="3.90.1200.10">
    <property type="match status" value="1"/>
</dbReference>
<dbReference type="GO" id="GO:0005737">
    <property type="term" value="C:cytoplasm"/>
    <property type="evidence" value="ECO:0007669"/>
    <property type="project" value="UniProtKB-ARBA"/>
</dbReference>
<feature type="domain" description="CHK kinase-like" evidence="12">
    <location>
        <begin position="488"/>
        <end position="679"/>
    </location>
</feature>
<comment type="similarity">
    <text evidence="2">Belongs to the inositol monophosphatase superfamily.</text>
</comment>
<accession>G4ZZ26</accession>
<keyword evidence="11" id="KW-0732">Signal</keyword>
<dbReference type="SMART" id="SM00587">
    <property type="entry name" value="CHK"/>
    <property type="match status" value="1"/>
</dbReference>
<dbReference type="AlphaFoldDB" id="G4ZZ26"/>
<dbReference type="GeneID" id="20648873"/>
<comment type="cofactor">
    <cofactor evidence="1 10">
        <name>Mg(2+)</name>
        <dbReference type="ChEBI" id="CHEBI:18420"/>
    </cofactor>
</comment>
<evidence type="ECO:0000256" key="6">
    <source>
        <dbReference type="ARBA" id="ARBA00022842"/>
    </source>
</evidence>
<evidence type="ECO:0000256" key="8">
    <source>
        <dbReference type="ARBA" id="ARBA00041815"/>
    </source>
</evidence>
<dbReference type="STRING" id="1094619.G4ZZ26"/>
<dbReference type="GO" id="GO:0046854">
    <property type="term" value="P:phosphatidylinositol phosphate biosynthetic process"/>
    <property type="evidence" value="ECO:0007669"/>
    <property type="project" value="InterPro"/>
</dbReference>
<feature type="binding site" evidence="10">
    <location>
        <position position="126"/>
    </location>
    <ligand>
        <name>Mg(2+)</name>
        <dbReference type="ChEBI" id="CHEBI:18420"/>
        <label>1</label>
        <note>catalytic</note>
    </ligand>
</feature>
<keyword evidence="5" id="KW-0378">Hydrolase</keyword>
<sequence>MTAATSGPLLRPLLAACFSASVHGGRVIREVVQQHVALDMVNKQEGAYDPQTVADRRSQQRIIHALREAFPLLTIVGEEGELAPPAPEDVVKCDLHALDDVDFEGGEDAQNRALGWNDLVLWVDPLDGTKRFAAKLYDEVSVLIGITYKQRPIAGVVHLPFHGEHGVTYWGGPDVGVFRSEHEESEAQTTHAKFPKQTPTFPQRSLVCTVSSTNCDLVNSAMRLLVPSSILTGGATGTMVLGVITGHSDAFFRFKAATRKWDICAVEPLIEALGGKLTDTQGNEYVYDHVANAPDFDNERGLLACVEPEAHQTLLNVMAKVNLTSALDGRELTPQWFQECVFPGRKVTAVHVVPRSIHRGKHSAVAKLDVYFADNGSKTTVFLKKSVKNDLPARSAAHWKRDIASYCNEATFYSHFASVVHARGVSLIRPLAVFQSNAAGQCTANMVAATASDAEHAATCSCPENFMMLLECLGSASPASSAADESCSLANYEAADCLELADTRQALSYLADLHASAWGQEDLLENAASELWSAACWWAFPKRGDKELAQASEIWSQMLSHWLKVFEAESSLPSTAGLESLGERMIEEAAYISNCLSVDANPELRTLVHGDFKSANLFFEATSRKVVAFDWQWSGVGIGAMDVANLLNTSVSISLLASDEHELELLRFYYDCLSERLQALGATSDLQKSYPFEAFERHYMLASLEYARLLISNFWKLMTPESCAAKAGNANCGLGYRSAPHVVRMVRKLHQGLERVKAERVMLDALGSLVGLVGF</sequence>
<dbReference type="SUPFAM" id="SSF56112">
    <property type="entry name" value="Protein kinase-like (PK-like)"/>
    <property type="match status" value="1"/>
</dbReference>
<proteinExistence type="inferred from homology"/>